<dbReference type="PANTHER" id="PTHR31630">
    <property type="entry name" value="PHYTANOYL-COA DIOXYGENASE-RELATED-RELATED"/>
    <property type="match status" value="1"/>
</dbReference>
<organism evidence="1 2">
    <name type="scientific">Thalassiosira oceanica</name>
    <name type="common">Marine diatom</name>
    <dbReference type="NCBI Taxonomy" id="159749"/>
    <lineage>
        <taxon>Eukaryota</taxon>
        <taxon>Sar</taxon>
        <taxon>Stramenopiles</taxon>
        <taxon>Ochrophyta</taxon>
        <taxon>Bacillariophyta</taxon>
        <taxon>Coscinodiscophyceae</taxon>
        <taxon>Thalassiosirophycidae</taxon>
        <taxon>Thalassiosirales</taxon>
        <taxon>Thalassiosiraceae</taxon>
        <taxon>Thalassiosira</taxon>
    </lineage>
</organism>
<reference evidence="1 2" key="1">
    <citation type="journal article" date="2012" name="Genome Biol.">
        <title>Genome and low-iron response of an oceanic diatom adapted to chronic iron limitation.</title>
        <authorList>
            <person name="Lommer M."/>
            <person name="Specht M."/>
            <person name="Roy A.S."/>
            <person name="Kraemer L."/>
            <person name="Andreson R."/>
            <person name="Gutowska M.A."/>
            <person name="Wolf J."/>
            <person name="Bergner S.V."/>
            <person name="Schilhabel M.B."/>
            <person name="Klostermeier U.C."/>
            <person name="Beiko R.G."/>
            <person name="Rosenstiel P."/>
            <person name="Hippler M."/>
            <person name="Laroche J."/>
        </authorList>
    </citation>
    <scope>NUCLEOTIDE SEQUENCE [LARGE SCALE GENOMIC DNA]</scope>
    <source>
        <strain evidence="1 2">CCMP1005</strain>
    </source>
</reference>
<dbReference type="Proteomes" id="UP000266841">
    <property type="component" value="Unassembled WGS sequence"/>
</dbReference>
<dbReference type="InterPro" id="IPR008775">
    <property type="entry name" value="Phytyl_CoA_dOase-like"/>
</dbReference>
<comment type="caution">
    <text evidence="1">The sequence shown here is derived from an EMBL/GenBank/DDBJ whole genome shotgun (WGS) entry which is preliminary data.</text>
</comment>
<dbReference type="OrthoDB" id="445007at2759"/>
<dbReference type="OMA" id="PHGNFPN"/>
<sequence length="359" mass="41506">MEYENLPKLEVESDGFVTSFALDDTEDVLSFFRAHGFVVIRDVLSNEECEVSCDEVWTSLQQMAPGVIKRDEPQTWGECNWPRGICRNGGFMGKFPYFGRMESLKKETLVANQSQAWRNRQNPKVWAAFATVMGTRELYASIDRYGIMRPTLRSDSEDWRTGSDWLHWDLSPFHFGTSAAGFGPRKVDKGELRREYGGLRVQGMINLTDCPTSVGGFHCVPGFQKHFFEWRDANMEGYGAREDIKRRNFIEVPREDTMRRHVKKVPMPRGSLLIWNSMLPHGNFPNSSNEHFRMVQYIKMIPRNDPREFEPAMTSARFHESDWFPTEPEAEGFAPSKLGRCLFGLDDWDSYNESSDCSR</sequence>
<proteinExistence type="predicted"/>
<dbReference type="Gene3D" id="2.60.120.620">
    <property type="entry name" value="q2cbj1_9rhob like domain"/>
    <property type="match status" value="1"/>
</dbReference>
<dbReference type="PANTHER" id="PTHR31630:SF6">
    <property type="entry name" value="PHYTANOYL-COA DIOXYGENASE-RELATED"/>
    <property type="match status" value="1"/>
</dbReference>
<keyword evidence="2" id="KW-1185">Reference proteome</keyword>
<dbReference type="eggNOG" id="ENOG502QU52">
    <property type="taxonomic scope" value="Eukaryota"/>
</dbReference>
<dbReference type="EMBL" id="AGNL01020281">
    <property type="protein sequence ID" value="EJK61219.1"/>
    <property type="molecule type" value="Genomic_DNA"/>
</dbReference>
<protein>
    <recommendedName>
        <fullName evidence="3">Phytanoyl-CoA dioxygenase</fullName>
    </recommendedName>
</protein>
<evidence type="ECO:0008006" key="3">
    <source>
        <dbReference type="Google" id="ProtNLM"/>
    </source>
</evidence>
<name>K0S8J8_THAOC</name>
<accession>K0S8J8</accession>
<evidence type="ECO:0000313" key="2">
    <source>
        <dbReference type="Proteomes" id="UP000266841"/>
    </source>
</evidence>
<gene>
    <name evidence="1" type="ORF">THAOC_18333</name>
</gene>
<dbReference type="AlphaFoldDB" id="K0S8J8"/>
<evidence type="ECO:0000313" key="1">
    <source>
        <dbReference type="EMBL" id="EJK61219.1"/>
    </source>
</evidence>
<dbReference type="Pfam" id="PF05721">
    <property type="entry name" value="PhyH"/>
    <property type="match status" value="1"/>
</dbReference>
<dbReference type="SUPFAM" id="SSF51197">
    <property type="entry name" value="Clavaminate synthase-like"/>
    <property type="match status" value="1"/>
</dbReference>